<feature type="transmembrane region" description="Helical" evidence="1">
    <location>
        <begin position="89"/>
        <end position="110"/>
    </location>
</feature>
<sequence>MNSKLLGFVFFLNLAIALGFYYDDRNANATDISSDLGNIIPVCMKLDNPSSFKNDLYLNDSKDVAYYTPFYVQSLRYLSKITKGDYIEALNILGFITHLSYGVLWFLLFYALKNEYWLAIISSLLIRGVVWPPGGELLGISELWTIMPRTVFLALVPLPFISYVYLKKYKIMISGFLLGFILNFHPLSGIGIIVVYFSMFMLYNYYQKTVQNNLFVKNLIVLMLSCFVGLLPFLFTYFAAVKTDLHIDSTIYELALRSRIGSMFTDPLEFITRWNRPPLIFFGTVFFIYYFFDTSFKKINFKILFFTVLIVFVSANSFAYFESLINELFDSNIRMSFQLIRYQKFILILFETGFYLLLVELFNKYLVGSLFKMISFVGYTIVLIISTLPIFKNIPFVGDDISTKVLPRSFKIYNEKEDKRKTDLGLMLEYVKKNTEKDAVFYGPSLVRTAANRAVVLDAKGASMLIEGNPHKFVQWYIDLNEFNSFKNSFDKINFLKKKKVNYILGNTVWKDAILIKKFGEMQLYKI</sequence>
<evidence type="ECO:0000313" key="3">
    <source>
        <dbReference type="Proteomes" id="UP000245618"/>
    </source>
</evidence>
<dbReference type="AlphaFoldDB" id="A0A2U1JYT2"/>
<comment type="caution">
    <text evidence="2">The sequence shown here is derived from an EMBL/GenBank/DDBJ whole genome shotgun (WGS) entry which is preliminary data.</text>
</comment>
<keyword evidence="1" id="KW-0472">Membrane</keyword>
<keyword evidence="3" id="KW-1185">Reference proteome</keyword>
<dbReference type="OrthoDB" id="1397282at2"/>
<feature type="transmembrane region" description="Helical" evidence="1">
    <location>
        <begin position="370"/>
        <end position="391"/>
    </location>
</feature>
<dbReference type="EMBL" id="QCZH01000005">
    <property type="protein sequence ID" value="PWA09958.1"/>
    <property type="molecule type" value="Genomic_DNA"/>
</dbReference>
<organism evidence="2 3">
    <name type="scientific">Flavobacterium laiguense</name>
    <dbReference type="NCBI Taxonomy" id="2169409"/>
    <lineage>
        <taxon>Bacteria</taxon>
        <taxon>Pseudomonadati</taxon>
        <taxon>Bacteroidota</taxon>
        <taxon>Flavobacteriia</taxon>
        <taxon>Flavobacteriales</taxon>
        <taxon>Flavobacteriaceae</taxon>
        <taxon>Flavobacterium</taxon>
    </lineage>
</organism>
<feature type="transmembrane region" description="Helical" evidence="1">
    <location>
        <begin position="218"/>
        <end position="240"/>
    </location>
</feature>
<feature type="transmembrane region" description="Helical" evidence="1">
    <location>
        <begin position="146"/>
        <end position="166"/>
    </location>
</feature>
<feature type="transmembrane region" description="Helical" evidence="1">
    <location>
        <begin position="274"/>
        <end position="292"/>
    </location>
</feature>
<feature type="transmembrane region" description="Helical" evidence="1">
    <location>
        <begin position="341"/>
        <end position="358"/>
    </location>
</feature>
<evidence type="ECO:0000256" key="1">
    <source>
        <dbReference type="SAM" id="Phobius"/>
    </source>
</evidence>
<dbReference type="Proteomes" id="UP000245618">
    <property type="component" value="Unassembled WGS sequence"/>
</dbReference>
<feature type="transmembrane region" description="Helical" evidence="1">
    <location>
        <begin position="6"/>
        <end position="22"/>
    </location>
</feature>
<keyword evidence="1" id="KW-1133">Transmembrane helix</keyword>
<keyword evidence="1" id="KW-0812">Transmembrane</keyword>
<accession>A0A2U1JYT2</accession>
<proteinExistence type="predicted"/>
<protein>
    <submittedName>
        <fullName evidence="2">Uncharacterized protein</fullName>
    </submittedName>
</protein>
<gene>
    <name evidence="2" type="ORF">DB891_07250</name>
</gene>
<evidence type="ECO:0000313" key="2">
    <source>
        <dbReference type="EMBL" id="PWA09958.1"/>
    </source>
</evidence>
<name>A0A2U1JYT2_9FLAO</name>
<feature type="transmembrane region" description="Helical" evidence="1">
    <location>
        <begin position="116"/>
        <end position="134"/>
    </location>
</feature>
<feature type="transmembrane region" description="Helical" evidence="1">
    <location>
        <begin position="299"/>
        <end position="321"/>
    </location>
</feature>
<feature type="transmembrane region" description="Helical" evidence="1">
    <location>
        <begin position="186"/>
        <end position="206"/>
    </location>
</feature>
<dbReference type="RefSeq" id="WP_116762041.1">
    <property type="nucleotide sequence ID" value="NZ_QCZH01000005.1"/>
</dbReference>
<reference evidence="2 3" key="1">
    <citation type="submission" date="2018-04" db="EMBL/GenBank/DDBJ databases">
        <title>Flavobacterium sp. nov., isolated from glacier ice.</title>
        <authorList>
            <person name="Liu Q."/>
            <person name="Xin Y.-H."/>
        </authorList>
    </citation>
    <scope>NUCLEOTIDE SEQUENCE [LARGE SCALE GENOMIC DNA]</scope>
    <source>
        <strain evidence="2 3">LB2P30</strain>
    </source>
</reference>